<accession>A0AA39QUF4</accession>
<dbReference type="PANTHER" id="PTHR45649:SF5">
    <property type="entry name" value="GABA TRANSPORTER (EUROFUNG)-RELATED"/>
    <property type="match status" value="1"/>
</dbReference>
<dbReference type="GO" id="GO:0022857">
    <property type="term" value="F:transmembrane transporter activity"/>
    <property type="evidence" value="ECO:0007669"/>
    <property type="project" value="InterPro"/>
</dbReference>
<feature type="transmembrane region" description="Helical" evidence="6">
    <location>
        <begin position="485"/>
        <end position="505"/>
    </location>
</feature>
<keyword evidence="2" id="KW-0813">Transport</keyword>
<evidence type="ECO:0000256" key="6">
    <source>
        <dbReference type="SAM" id="Phobius"/>
    </source>
</evidence>
<evidence type="ECO:0000256" key="2">
    <source>
        <dbReference type="ARBA" id="ARBA00022448"/>
    </source>
</evidence>
<dbReference type="InterPro" id="IPR002293">
    <property type="entry name" value="AA/rel_permease1"/>
</dbReference>
<feature type="transmembrane region" description="Helical" evidence="6">
    <location>
        <begin position="454"/>
        <end position="473"/>
    </location>
</feature>
<feature type="transmembrane region" description="Helical" evidence="6">
    <location>
        <begin position="47"/>
        <end position="64"/>
    </location>
</feature>
<name>A0AA39QUF4_9LECA</name>
<evidence type="ECO:0000256" key="3">
    <source>
        <dbReference type="ARBA" id="ARBA00022692"/>
    </source>
</evidence>
<dbReference type="Gene3D" id="1.20.1740.10">
    <property type="entry name" value="Amino acid/polyamine transporter I"/>
    <property type="match status" value="1"/>
</dbReference>
<comment type="caution">
    <text evidence="7">The sequence shown here is derived from an EMBL/GenBank/DDBJ whole genome shotgun (WGS) entry which is preliminary data.</text>
</comment>
<dbReference type="Pfam" id="PF13520">
    <property type="entry name" value="AA_permease_2"/>
    <property type="match status" value="1"/>
</dbReference>
<feature type="transmembrane region" description="Helical" evidence="6">
    <location>
        <begin position="177"/>
        <end position="196"/>
    </location>
</feature>
<keyword evidence="3 6" id="KW-0812">Transmembrane</keyword>
<dbReference type="PANTHER" id="PTHR45649">
    <property type="entry name" value="AMINO-ACID PERMEASE BAT1"/>
    <property type="match status" value="1"/>
</dbReference>
<sequence>MDEESEVRSRQYRKSSKSTLVSKTIRSSDGDTRALAKHGKRQQLNRNFGIISAIAFSSIILTSWEAIAGTLGAGFLNGGPVSLIYGFFLSWTGTLALCLSIAEMASIAPISSAQYHFAAMLTPSGASKLLSWLSGWVTVFAWQSNIASVGSLTTVQIQALVVLNYESYVYERWHGSMLFWAVVIVSICVNVFAIKILPHLETIAGVLHVCLFFVFLVPFIYLSPHPTATAVFTDFENNSGWSNNVVSWCIGLLTVTYPFIGFEGVCHLSEEIKDAPMTVPRSMVLSFVINGVLAFAFLLGLLFGLPDIENALNSPTKSPIVAIMYQTFQSKIAATAVVGLLVLVSFCVLMGMVASTSRLTWAFARDNGLPFSRTIAYVHPRYKIPVNAILLNALIAMLIDLINIASSTAFSALISLTTVSLYASYMLPIAIMIQRRLRNDKPDFGPYTLGRYGLLVNVVAILWGTFAVIFEVFPTEMPVTAANMNYASVVFGSAVMFSVIAWFLYGRKTFQGPVNELDEGSVAFI</sequence>
<keyword evidence="8" id="KW-1185">Reference proteome</keyword>
<gene>
    <name evidence="7" type="ORF">JMJ35_007846</name>
</gene>
<feature type="transmembrane region" description="Helical" evidence="6">
    <location>
        <begin position="203"/>
        <end position="221"/>
    </location>
</feature>
<feature type="transmembrane region" description="Helical" evidence="6">
    <location>
        <begin position="332"/>
        <end position="355"/>
    </location>
</feature>
<evidence type="ECO:0000313" key="8">
    <source>
        <dbReference type="Proteomes" id="UP001166286"/>
    </source>
</evidence>
<feature type="transmembrane region" description="Helical" evidence="6">
    <location>
        <begin position="412"/>
        <end position="433"/>
    </location>
</feature>
<feature type="transmembrane region" description="Helical" evidence="6">
    <location>
        <begin position="389"/>
        <end position="406"/>
    </location>
</feature>
<evidence type="ECO:0000256" key="4">
    <source>
        <dbReference type="ARBA" id="ARBA00022989"/>
    </source>
</evidence>
<dbReference type="PIRSF" id="PIRSF006060">
    <property type="entry name" value="AA_transporter"/>
    <property type="match status" value="1"/>
</dbReference>
<comment type="subcellular location">
    <subcellularLocation>
        <location evidence="1">Membrane</location>
        <topology evidence="1">Multi-pass membrane protein</topology>
    </subcellularLocation>
</comment>
<proteinExistence type="predicted"/>
<feature type="transmembrane region" description="Helical" evidence="6">
    <location>
        <begin position="84"/>
        <end position="108"/>
    </location>
</feature>
<reference evidence="7" key="1">
    <citation type="submission" date="2023-03" db="EMBL/GenBank/DDBJ databases">
        <title>Complete genome of Cladonia borealis.</title>
        <authorList>
            <person name="Park H."/>
        </authorList>
    </citation>
    <scope>NUCLEOTIDE SEQUENCE</scope>
    <source>
        <strain evidence="7">ANT050790</strain>
    </source>
</reference>
<dbReference type="AlphaFoldDB" id="A0AA39QUF4"/>
<evidence type="ECO:0000256" key="5">
    <source>
        <dbReference type="ARBA" id="ARBA00023136"/>
    </source>
</evidence>
<keyword evidence="5 6" id="KW-0472">Membrane</keyword>
<evidence type="ECO:0000256" key="1">
    <source>
        <dbReference type="ARBA" id="ARBA00004141"/>
    </source>
</evidence>
<protein>
    <recommendedName>
        <fullName evidence="9">Amino acid transporter</fullName>
    </recommendedName>
</protein>
<feature type="transmembrane region" description="Helical" evidence="6">
    <location>
        <begin position="283"/>
        <end position="305"/>
    </location>
</feature>
<dbReference type="Proteomes" id="UP001166286">
    <property type="component" value="Unassembled WGS sequence"/>
</dbReference>
<dbReference type="EMBL" id="JAFEKC020000018">
    <property type="protein sequence ID" value="KAK0509452.1"/>
    <property type="molecule type" value="Genomic_DNA"/>
</dbReference>
<evidence type="ECO:0008006" key="9">
    <source>
        <dbReference type="Google" id="ProtNLM"/>
    </source>
</evidence>
<evidence type="ECO:0000313" key="7">
    <source>
        <dbReference type="EMBL" id="KAK0509452.1"/>
    </source>
</evidence>
<dbReference type="GO" id="GO:0016020">
    <property type="term" value="C:membrane"/>
    <property type="evidence" value="ECO:0007669"/>
    <property type="project" value="UniProtKB-SubCell"/>
</dbReference>
<organism evidence="7 8">
    <name type="scientific">Cladonia borealis</name>
    <dbReference type="NCBI Taxonomy" id="184061"/>
    <lineage>
        <taxon>Eukaryota</taxon>
        <taxon>Fungi</taxon>
        <taxon>Dikarya</taxon>
        <taxon>Ascomycota</taxon>
        <taxon>Pezizomycotina</taxon>
        <taxon>Lecanoromycetes</taxon>
        <taxon>OSLEUM clade</taxon>
        <taxon>Lecanoromycetidae</taxon>
        <taxon>Lecanorales</taxon>
        <taxon>Lecanorineae</taxon>
        <taxon>Cladoniaceae</taxon>
        <taxon>Cladonia</taxon>
    </lineage>
</organism>
<feature type="transmembrane region" description="Helical" evidence="6">
    <location>
        <begin position="241"/>
        <end position="262"/>
    </location>
</feature>
<keyword evidence="4 6" id="KW-1133">Transmembrane helix</keyword>